<organism evidence="1 2">
    <name type="scientific">Azospirillum oryzae</name>
    <dbReference type="NCBI Taxonomy" id="286727"/>
    <lineage>
        <taxon>Bacteria</taxon>
        <taxon>Pseudomonadati</taxon>
        <taxon>Pseudomonadota</taxon>
        <taxon>Alphaproteobacteria</taxon>
        <taxon>Rhodospirillales</taxon>
        <taxon>Azospirillaceae</taxon>
        <taxon>Azospirillum</taxon>
    </lineage>
</organism>
<proteinExistence type="predicted"/>
<dbReference type="KEGG" id="aoz:HUE56_25910"/>
<keyword evidence="2" id="KW-1185">Reference proteome</keyword>
<protein>
    <submittedName>
        <fullName evidence="1">Uncharacterized protein</fullName>
    </submittedName>
</protein>
<keyword evidence="1" id="KW-0614">Plasmid</keyword>
<gene>
    <name evidence="1" type="ORF">HUE56_25910</name>
</gene>
<sequence length="79" mass="8546">MIFLLEVMSDTGQVQNHGVKNLLWGQPSPGKSSAVPTLSLLARRDLVALLVRDLLTLLIADVEPAADVKTRKPLITATK</sequence>
<evidence type="ECO:0000313" key="2">
    <source>
        <dbReference type="Proteomes" id="UP000509702"/>
    </source>
</evidence>
<geneLocation type="plasmid" evidence="1 2">
    <name>unnamed6</name>
</geneLocation>
<dbReference type="Proteomes" id="UP000509702">
    <property type="component" value="Plasmid unnamed6"/>
</dbReference>
<accession>A0A6N1ATX3</accession>
<dbReference type="AlphaFoldDB" id="A0A6N1ATX3"/>
<dbReference type="EMBL" id="CP054621">
    <property type="protein sequence ID" value="QKS53937.1"/>
    <property type="molecule type" value="Genomic_DNA"/>
</dbReference>
<reference evidence="1 2" key="1">
    <citation type="submission" date="2020-06" db="EMBL/GenBank/DDBJ databases">
        <title>Complete genome of Azosprillum oryzae KACC14407.</title>
        <authorList>
            <person name="Kim M."/>
            <person name="Park Y.-J."/>
            <person name="Shin J.-H."/>
        </authorList>
    </citation>
    <scope>NUCLEOTIDE SEQUENCE [LARGE SCALE GENOMIC DNA]</scope>
    <source>
        <strain evidence="1 2">KACC 14407</strain>
        <plasmid evidence="1 2">unnamed6</plasmid>
    </source>
</reference>
<evidence type="ECO:0000313" key="1">
    <source>
        <dbReference type="EMBL" id="QKS53937.1"/>
    </source>
</evidence>
<dbReference type="RefSeq" id="WP_149199590.1">
    <property type="nucleotide sequence ID" value="NZ_BSOV01000002.1"/>
</dbReference>
<name>A0A6N1ATX3_9PROT</name>